<reference evidence="1 2" key="1">
    <citation type="submission" date="2018-06" db="EMBL/GenBank/DDBJ databases">
        <title>Comparative genomics reveals the genomic features of Rhizophagus irregularis, R. cerebriforme, R. diaphanum and Gigaspora rosea, and their symbiotic lifestyle signature.</title>
        <authorList>
            <person name="Morin E."/>
            <person name="San Clemente H."/>
            <person name="Chen E.C.H."/>
            <person name="De La Providencia I."/>
            <person name="Hainaut M."/>
            <person name="Kuo A."/>
            <person name="Kohler A."/>
            <person name="Murat C."/>
            <person name="Tang N."/>
            <person name="Roy S."/>
            <person name="Loubradou J."/>
            <person name="Henrissat B."/>
            <person name="Grigoriev I.V."/>
            <person name="Corradi N."/>
            <person name="Roux C."/>
            <person name="Martin F.M."/>
        </authorList>
    </citation>
    <scope>NUCLEOTIDE SEQUENCE [LARGE SCALE GENOMIC DNA]</scope>
    <source>
        <strain evidence="1 2">DAOM 227022</strain>
    </source>
</reference>
<comment type="caution">
    <text evidence="1">The sequence shown here is derived from an EMBL/GenBank/DDBJ whole genome shotgun (WGS) entry which is preliminary data.</text>
</comment>
<accession>A0A397SW60</accession>
<dbReference type="EMBL" id="QKYT01000201">
    <property type="protein sequence ID" value="RIA89912.1"/>
    <property type="molecule type" value="Genomic_DNA"/>
</dbReference>
<keyword evidence="2" id="KW-1185">Reference proteome</keyword>
<protein>
    <submittedName>
        <fullName evidence="1">Uncharacterized protein</fullName>
    </submittedName>
</protein>
<name>A0A397SW60_9GLOM</name>
<proteinExistence type="predicted"/>
<organism evidence="1 2">
    <name type="scientific">Glomus cerebriforme</name>
    <dbReference type="NCBI Taxonomy" id="658196"/>
    <lineage>
        <taxon>Eukaryota</taxon>
        <taxon>Fungi</taxon>
        <taxon>Fungi incertae sedis</taxon>
        <taxon>Mucoromycota</taxon>
        <taxon>Glomeromycotina</taxon>
        <taxon>Glomeromycetes</taxon>
        <taxon>Glomerales</taxon>
        <taxon>Glomeraceae</taxon>
        <taxon>Glomus</taxon>
    </lineage>
</organism>
<dbReference type="Proteomes" id="UP000265703">
    <property type="component" value="Unassembled WGS sequence"/>
</dbReference>
<evidence type="ECO:0000313" key="1">
    <source>
        <dbReference type="EMBL" id="RIA89912.1"/>
    </source>
</evidence>
<gene>
    <name evidence="1" type="ORF">C1645_824164</name>
</gene>
<evidence type="ECO:0000313" key="2">
    <source>
        <dbReference type="Proteomes" id="UP000265703"/>
    </source>
</evidence>
<dbReference type="AlphaFoldDB" id="A0A397SW60"/>
<sequence length="59" mass="6852">MGRENGKFSELFSPEWKGKILFGPEWEGKTVFQALCFRLEGKMVFCAFSLMLKLEMINT</sequence>